<reference evidence="3" key="1">
    <citation type="journal article" date="2010" name="Nature">
        <title>The Amphimedon queenslandica genome and the evolution of animal complexity.</title>
        <authorList>
            <person name="Srivastava M."/>
            <person name="Simakov O."/>
            <person name="Chapman J."/>
            <person name="Fahey B."/>
            <person name="Gauthier M.E."/>
            <person name="Mitros T."/>
            <person name="Richards G.S."/>
            <person name="Conaco C."/>
            <person name="Dacre M."/>
            <person name="Hellsten U."/>
            <person name="Larroux C."/>
            <person name="Putnam N.H."/>
            <person name="Stanke M."/>
            <person name="Adamska M."/>
            <person name="Darling A."/>
            <person name="Degnan S.M."/>
            <person name="Oakley T.H."/>
            <person name="Plachetzki D.C."/>
            <person name="Zhai Y."/>
            <person name="Adamski M."/>
            <person name="Calcino A."/>
            <person name="Cummins S.F."/>
            <person name="Goodstein D.M."/>
            <person name="Harris C."/>
            <person name="Jackson D.J."/>
            <person name="Leys S.P."/>
            <person name="Shu S."/>
            <person name="Woodcroft B.J."/>
            <person name="Vervoort M."/>
            <person name="Kosik K.S."/>
            <person name="Manning G."/>
            <person name="Degnan B.M."/>
            <person name="Rokhsar D.S."/>
        </authorList>
    </citation>
    <scope>NUCLEOTIDE SEQUENCE [LARGE SCALE GENOMIC DNA]</scope>
</reference>
<evidence type="ECO:0000256" key="1">
    <source>
        <dbReference type="SAM" id="MobiDB-lite"/>
    </source>
</evidence>
<name>A0A1X7VF97_AMPQE</name>
<reference evidence="2" key="2">
    <citation type="submission" date="2017-05" db="UniProtKB">
        <authorList>
            <consortium name="EnsemblMetazoa"/>
        </authorList>
    </citation>
    <scope>IDENTIFICATION</scope>
</reference>
<keyword evidence="3" id="KW-1185">Reference proteome</keyword>
<gene>
    <name evidence="2" type="primary">109580415</name>
</gene>
<evidence type="ECO:0000313" key="3">
    <source>
        <dbReference type="Proteomes" id="UP000007879"/>
    </source>
</evidence>
<feature type="region of interest" description="Disordered" evidence="1">
    <location>
        <begin position="426"/>
        <end position="445"/>
    </location>
</feature>
<dbReference type="AlphaFoldDB" id="A0A1X7VF97"/>
<proteinExistence type="predicted"/>
<dbReference type="EnsemblMetazoa" id="Aqu2.1.38706_001">
    <property type="protein sequence ID" value="Aqu2.1.38706_001"/>
    <property type="gene ID" value="Aqu2.1.38706"/>
</dbReference>
<dbReference type="InParanoid" id="A0A1X7VF97"/>
<dbReference type="OrthoDB" id="438188at2759"/>
<protein>
    <submittedName>
        <fullName evidence="2">Uncharacterized protein</fullName>
    </submittedName>
</protein>
<sequence>MAATSDERGENAFLPSTKELEVLRRNVSKLQRAISDHRILSMDLYSAELISYATLQKVNVPNTTPDTQSYEIINSLLQVVTITPSSFHKLLNILEMHPGLLLTPVVKEMKKDCGIVVESCESECSSPVKQTEISDDQRKEIVIPDGRSIQKDYDQMLGKLAGLVLRFQTVVKKENVNIEDLKQYVILRYPDEQYRDELGEVRDINTVFAVVRRRFCSLFNYEILREIADNFKLANGFKVIQEYEAEEENYRKLLSSSALASELQRENELLHQNLSRTKRIILKLQRWLHPPAPTVDEFREIIKNVFAHLEDLLHVLHVEAGSIIITMIAPERVTGTLIALAKRKIAYLKDIGVTWLTIGDTLIISDIEDTEELSHDVMEQDIEDKPSSSNPNIEENSSDNVDQLPSSPIGAVTGTVFQLSHLSEQAGADDAGDDTDQGMGTDSATPIVDKTWRHYPITPREVMIIGSFGDHNNWLEQQHIISPKILTTELSDEWRKEEIEKIAGLYSRNPDSLPIKSIHYDLPGKERTKEYYMKTIKQLFINYKQPGAILYYTGHGEKDTGNWCFKDGVISFNDIFELYVNHFKGKPLTIVSDCSYSGNWINECGKRLDELNVLSCGHHTREQGLLFKIYASCRPNQEATALCYINEAVEYSEADVDVILWINKTLTSGQKTMSIDFRTIHCGKPANEPCEADTDCTWNDYLSNKYHLIYLVRGKEKGYAAWHYVLVDEEKLVDFKTQVATKSIELSKYGKILESGFGKDPPKGIDRKLELRFGKLLEPL</sequence>
<dbReference type="Proteomes" id="UP000007879">
    <property type="component" value="Unassembled WGS sequence"/>
</dbReference>
<dbReference type="EnsemblMetazoa" id="XM_019993501.1">
    <property type="protein sequence ID" value="XP_019849060.1"/>
    <property type="gene ID" value="LOC109580415"/>
</dbReference>
<feature type="compositionally biased region" description="Low complexity" evidence="1">
    <location>
        <begin position="387"/>
        <end position="400"/>
    </location>
</feature>
<dbReference type="KEGG" id="aqu:109580415"/>
<evidence type="ECO:0000313" key="2">
    <source>
        <dbReference type="EnsemblMetazoa" id="Aqu2.1.38706_001"/>
    </source>
</evidence>
<feature type="region of interest" description="Disordered" evidence="1">
    <location>
        <begin position="380"/>
        <end position="405"/>
    </location>
</feature>
<accession>A0A1X7VF97</accession>
<organism evidence="2">
    <name type="scientific">Amphimedon queenslandica</name>
    <name type="common">Sponge</name>
    <dbReference type="NCBI Taxonomy" id="400682"/>
    <lineage>
        <taxon>Eukaryota</taxon>
        <taxon>Metazoa</taxon>
        <taxon>Porifera</taxon>
        <taxon>Demospongiae</taxon>
        <taxon>Heteroscleromorpha</taxon>
        <taxon>Haplosclerida</taxon>
        <taxon>Niphatidae</taxon>
        <taxon>Amphimedon</taxon>
    </lineage>
</organism>